<gene>
    <name evidence="1" type="ORF">G8D99_03735</name>
</gene>
<accession>A0A6G8S2H1</accession>
<evidence type="ECO:0000313" key="1">
    <source>
        <dbReference type="EMBL" id="QIO08218.1"/>
    </source>
</evidence>
<dbReference type="Proteomes" id="UP000501939">
    <property type="component" value="Chromosome"/>
</dbReference>
<name>A0A6G8S2H1_9GAMM</name>
<dbReference type="EMBL" id="CP049916">
    <property type="protein sequence ID" value="QIO08218.1"/>
    <property type="molecule type" value="Genomic_DNA"/>
</dbReference>
<dbReference type="AlphaFoldDB" id="A0A6G8S2H1"/>
<proteinExistence type="predicted"/>
<evidence type="ECO:0000313" key="2">
    <source>
        <dbReference type="Proteomes" id="UP000501939"/>
    </source>
</evidence>
<protein>
    <submittedName>
        <fullName evidence="1">Uncharacterized protein</fullName>
    </submittedName>
</protein>
<sequence length="58" mass="6577">MAQFNLGQCVLLASNPELVFEIIAIHQDQTFDIQGQDSAVKHLKYHHIPCEMLRAKAN</sequence>
<keyword evidence="2" id="KW-1185">Reference proteome</keyword>
<reference evidence="1 2" key="1">
    <citation type="submission" date="2020-03" db="EMBL/GenBank/DDBJ databases">
        <authorList>
            <person name="Zhu W."/>
        </authorList>
    </citation>
    <scope>NUCLEOTIDE SEQUENCE [LARGE SCALE GENOMIC DNA]</scope>
    <source>
        <strain evidence="1 2">185</strain>
    </source>
</reference>
<dbReference type="KEGG" id="alj:G8D99_03735"/>
<dbReference type="RefSeq" id="WP_166322753.1">
    <property type="nucleotide sequence ID" value="NZ_CP049916.1"/>
</dbReference>
<organism evidence="1 2">
    <name type="scientific">Acinetobacter lanii</name>
    <dbReference type="NCBI Taxonomy" id="2715163"/>
    <lineage>
        <taxon>Bacteria</taxon>
        <taxon>Pseudomonadati</taxon>
        <taxon>Pseudomonadota</taxon>
        <taxon>Gammaproteobacteria</taxon>
        <taxon>Moraxellales</taxon>
        <taxon>Moraxellaceae</taxon>
        <taxon>Acinetobacter</taxon>
    </lineage>
</organism>